<feature type="region of interest" description="Disordered" evidence="1">
    <location>
        <begin position="87"/>
        <end position="108"/>
    </location>
</feature>
<dbReference type="AlphaFoldDB" id="A0A8J9VKV2"/>
<sequence length="108" mass="12142">MTRRRPPLPPAPLANVFIHRPDTIIICCQRWFCSHSDNRFDDIRVLANVKVALDMRPPPIHRQASAIRARSRLSMAASPYALAGHDISRPFTIKTPPLPPPQPTSHPP</sequence>
<protein>
    <submittedName>
        <fullName evidence="2">Uncharacterized protein</fullName>
    </submittedName>
</protein>
<evidence type="ECO:0000256" key="1">
    <source>
        <dbReference type="SAM" id="MobiDB-lite"/>
    </source>
</evidence>
<organism evidence="2 3">
    <name type="scientific">Brenthis ino</name>
    <name type="common">lesser marbled fritillary</name>
    <dbReference type="NCBI Taxonomy" id="405034"/>
    <lineage>
        <taxon>Eukaryota</taxon>
        <taxon>Metazoa</taxon>
        <taxon>Ecdysozoa</taxon>
        <taxon>Arthropoda</taxon>
        <taxon>Hexapoda</taxon>
        <taxon>Insecta</taxon>
        <taxon>Pterygota</taxon>
        <taxon>Neoptera</taxon>
        <taxon>Endopterygota</taxon>
        <taxon>Lepidoptera</taxon>
        <taxon>Glossata</taxon>
        <taxon>Ditrysia</taxon>
        <taxon>Papilionoidea</taxon>
        <taxon>Nymphalidae</taxon>
        <taxon>Heliconiinae</taxon>
        <taxon>Argynnini</taxon>
        <taxon>Brenthis</taxon>
    </lineage>
</organism>
<feature type="non-terminal residue" evidence="2">
    <location>
        <position position="108"/>
    </location>
</feature>
<reference evidence="2" key="1">
    <citation type="submission" date="2021-12" db="EMBL/GenBank/DDBJ databases">
        <authorList>
            <person name="Martin H S."/>
        </authorList>
    </citation>
    <scope>NUCLEOTIDE SEQUENCE</scope>
</reference>
<name>A0A8J9VKV2_9NEOP</name>
<dbReference type="Proteomes" id="UP000838878">
    <property type="component" value="Chromosome 7"/>
</dbReference>
<keyword evidence="3" id="KW-1185">Reference proteome</keyword>
<accession>A0A8J9VKV2</accession>
<feature type="compositionally biased region" description="Pro residues" evidence="1">
    <location>
        <begin position="96"/>
        <end position="108"/>
    </location>
</feature>
<evidence type="ECO:0000313" key="3">
    <source>
        <dbReference type="Proteomes" id="UP000838878"/>
    </source>
</evidence>
<dbReference type="OrthoDB" id="7444356at2759"/>
<dbReference type="EMBL" id="OV170227">
    <property type="protein sequence ID" value="CAH0728345.1"/>
    <property type="molecule type" value="Genomic_DNA"/>
</dbReference>
<gene>
    <name evidence="2" type="ORF">BINO364_LOCUS13572</name>
</gene>
<proteinExistence type="predicted"/>
<evidence type="ECO:0000313" key="2">
    <source>
        <dbReference type="EMBL" id="CAH0728345.1"/>
    </source>
</evidence>